<dbReference type="PANTHER" id="PTHR10672">
    <property type="entry name" value="ADDUCIN"/>
    <property type="match status" value="1"/>
</dbReference>
<dbReference type="InterPro" id="IPR036409">
    <property type="entry name" value="Aldolase_II/adducin_N_sf"/>
</dbReference>
<feature type="domain" description="Class II aldolase/adducin N-terminal" evidence="2">
    <location>
        <begin position="15"/>
        <end position="195"/>
    </location>
</feature>
<gene>
    <name evidence="3" type="ORF">GCM10023321_12820</name>
</gene>
<name>A0ABP9PMR4_9PSEU</name>
<dbReference type="PANTHER" id="PTHR10672:SF3">
    <property type="entry name" value="PROTEIN HU-LI TAI SHAO"/>
    <property type="match status" value="1"/>
</dbReference>
<sequence length="244" mass="27336">MRERTVEQEREHRKIQLATAFRIFARYGFEEGVAGHITARDPEWPDHLWVNPYGVHFARVKVSDLLLLNGEGKVVGGSRRTNKTAFAIHAAIHDARPDVVAVAHAHTLNGRAWASLSRPLDPIIQESCAFWNDHVVFDDYRGLVLDKAEGEAIAQAMGGTRAAILRHHGLLTVGRTVEEAVWWFITMDRAAHMQLMAEAAGTPRIMSTEEATLAHRQFGNANQARHSFNLLADLVREEQPDVVE</sequence>
<evidence type="ECO:0000259" key="2">
    <source>
        <dbReference type="SMART" id="SM01007"/>
    </source>
</evidence>
<comment type="similarity">
    <text evidence="1">Belongs to the aldolase class II family.</text>
</comment>
<dbReference type="InterPro" id="IPR051017">
    <property type="entry name" value="Aldolase-II_Adducin_sf"/>
</dbReference>
<protein>
    <submittedName>
        <fullName evidence="3">Class II aldolase/adducin family protein</fullName>
    </submittedName>
</protein>
<keyword evidence="4" id="KW-1185">Reference proteome</keyword>
<evidence type="ECO:0000313" key="3">
    <source>
        <dbReference type="EMBL" id="GAA5149239.1"/>
    </source>
</evidence>
<dbReference type="Pfam" id="PF00596">
    <property type="entry name" value="Aldolase_II"/>
    <property type="match status" value="1"/>
</dbReference>
<dbReference type="SUPFAM" id="SSF53639">
    <property type="entry name" value="AraD/HMP-PK domain-like"/>
    <property type="match status" value="1"/>
</dbReference>
<dbReference type="Proteomes" id="UP001428817">
    <property type="component" value="Unassembled WGS sequence"/>
</dbReference>
<proteinExistence type="inferred from homology"/>
<evidence type="ECO:0000313" key="4">
    <source>
        <dbReference type="Proteomes" id="UP001428817"/>
    </source>
</evidence>
<dbReference type="InterPro" id="IPR001303">
    <property type="entry name" value="Aldolase_II/adducin_N"/>
</dbReference>
<organism evidence="3 4">
    <name type="scientific">Pseudonocardia eucalypti</name>
    <dbReference type="NCBI Taxonomy" id="648755"/>
    <lineage>
        <taxon>Bacteria</taxon>
        <taxon>Bacillati</taxon>
        <taxon>Actinomycetota</taxon>
        <taxon>Actinomycetes</taxon>
        <taxon>Pseudonocardiales</taxon>
        <taxon>Pseudonocardiaceae</taxon>
        <taxon>Pseudonocardia</taxon>
    </lineage>
</organism>
<dbReference type="Gene3D" id="3.40.225.10">
    <property type="entry name" value="Class II aldolase/adducin N-terminal domain"/>
    <property type="match status" value="1"/>
</dbReference>
<accession>A0ABP9PMR4</accession>
<dbReference type="EMBL" id="BAABJP010000004">
    <property type="protein sequence ID" value="GAA5149239.1"/>
    <property type="molecule type" value="Genomic_DNA"/>
</dbReference>
<reference evidence="4" key="1">
    <citation type="journal article" date="2019" name="Int. J. Syst. Evol. Microbiol.">
        <title>The Global Catalogue of Microorganisms (GCM) 10K type strain sequencing project: providing services to taxonomists for standard genome sequencing and annotation.</title>
        <authorList>
            <consortium name="The Broad Institute Genomics Platform"/>
            <consortium name="The Broad Institute Genome Sequencing Center for Infectious Disease"/>
            <person name="Wu L."/>
            <person name="Ma J."/>
        </authorList>
    </citation>
    <scope>NUCLEOTIDE SEQUENCE [LARGE SCALE GENOMIC DNA]</scope>
    <source>
        <strain evidence="4">JCM 18303</strain>
    </source>
</reference>
<evidence type="ECO:0000256" key="1">
    <source>
        <dbReference type="ARBA" id="ARBA00037961"/>
    </source>
</evidence>
<dbReference type="SMART" id="SM01007">
    <property type="entry name" value="Aldolase_II"/>
    <property type="match status" value="1"/>
</dbReference>
<dbReference type="NCBIfam" id="NF004855">
    <property type="entry name" value="PRK06208.1"/>
    <property type="match status" value="1"/>
</dbReference>
<comment type="caution">
    <text evidence="3">The sequence shown here is derived from an EMBL/GenBank/DDBJ whole genome shotgun (WGS) entry which is preliminary data.</text>
</comment>